<sequence>MRPLRKSSEGPEVVQPDYPDKYAISEKLENARMGRWTQCQKQVDPYRVETRNFPSPMPKLPSNTSPMPNLPSNIVPDRVERIGTKRKTFGLITTVILVVIAFIVGGGVGGGVGGAVVAKEKSKDRPVTTTTTIMPTATIISPPSTTTMMLDAAVCPLVHNTIYNSTVPGKKFLQVCQTKYLPKDGQTIDIKNQTESGLPQCLDFCAQTDGCIAASWVMFSAATPLENSVCFLKNSLGVQTKADLGQVASGYLQP</sequence>
<keyword evidence="1" id="KW-1133">Transmembrane helix</keyword>
<name>A0A8T9BDC4_9HELO</name>
<evidence type="ECO:0000256" key="1">
    <source>
        <dbReference type="SAM" id="Phobius"/>
    </source>
</evidence>
<proteinExistence type="predicted"/>
<dbReference type="OrthoDB" id="3499003at2759"/>
<dbReference type="Proteomes" id="UP000469559">
    <property type="component" value="Unassembled WGS sequence"/>
</dbReference>
<protein>
    <recommendedName>
        <fullName evidence="4">Apple domain-containing protein</fullName>
    </recommendedName>
</protein>
<comment type="caution">
    <text evidence="2">The sequence shown here is derived from an EMBL/GenBank/DDBJ whole genome shotgun (WGS) entry which is preliminary data.</text>
</comment>
<evidence type="ECO:0000313" key="2">
    <source>
        <dbReference type="EMBL" id="TVY17817.1"/>
    </source>
</evidence>
<keyword evidence="3" id="KW-1185">Reference proteome</keyword>
<feature type="transmembrane region" description="Helical" evidence="1">
    <location>
        <begin position="88"/>
        <end position="117"/>
    </location>
</feature>
<keyword evidence="1" id="KW-0472">Membrane</keyword>
<evidence type="ECO:0000313" key="3">
    <source>
        <dbReference type="Proteomes" id="UP000469559"/>
    </source>
</evidence>
<keyword evidence="1" id="KW-0812">Transmembrane</keyword>
<organism evidence="2 3">
    <name type="scientific">Lachnellula arida</name>
    <dbReference type="NCBI Taxonomy" id="1316785"/>
    <lineage>
        <taxon>Eukaryota</taxon>
        <taxon>Fungi</taxon>
        <taxon>Dikarya</taxon>
        <taxon>Ascomycota</taxon>
        <taxon>Pezizomycotina</taxon>
        <taxon>Leotiomycetes</taxon>
        <taxon>Helotiales</taxon>
        <taxon>Lachnaceae</taxon>
        <taxon>Lachnellula</taxon>
    </lineage>
</organism>
<dbReference type="AlphaFoldDB" id="A0A8T9BDC4"/>
<gene>
    <name evidence="2" type="ORF">LARI1_G006610</name>
</gene>
<dbReference type="EMBL" id="QGMF01000220">
    <property type="protein sequence ID" value="TVY17817.1"/>
    <property type="molecule type" value="Genomic_DNA"/>
</dbReference>
<evidence type="ECO:0008006" key="4">
    <source>
        <dbReference type="Google" id="ProtNLM"/>
    </source>
</evidence>
<accession>A0A8T9BDC4</accession>
<reference evidence="2 3" key="1">
    <citation type="submission" date="2018-05" db="EMBL/GenBank/DDBJ databases">
        <title>Whole genome sequencing for identification of molecular markers to develop diagnostic detection tools for the regulated plant pathogen Lachnellula willkommii.</title>
        <authorList>
            <person name="Giroux E."/>
            <person name="Bilodeau G."/>
        </authorList>
    </citation>
    <scope>NUCLEOTIDE SEQUENCE [LARGE SCALE GENOMIC DNA]</scope>
    <source>
        <strain evidence="2 3">CBS 203.66</strain>
    </source>
</reference>